<comment type="caution">
    <text evidence="2">The sequence shown here is derived from an EMBL/GenBank/DDBJ whole genome shotgun (WGS) entry which is preliminary data.</text>
</comment>
<dbReference type="EMBL" id="QPJL01000008">
    <property type="protein sequence ID" value="RCW84100.1"/>
    <property type="molecule type" value="Genomic_DNA"/>
</dbReference>
<organism evidence="2 3">
    <name type="scientific">Paracoccus lutimaris</name>
    <dbReference type="NCBI Taxonomy" id="1490030"/>
    <lineage>
        <taxon>Bacteria</taxon>
        <taxon>Pseudomonadati</taxon>
        <taxon>Pseudomonadota</taxon>
        <taxon>Alphaproteobacteria</taxon>
        <taxon>Rhodobacterales</taxon>
        <taxon>Paracoccaceae</taxon>
        <taxon>Paracoccus</taxon>
    </lineage>
</organism>
<accession>A0A368YV60</accession>
<gene>
    <name evidence="2" type="ORF">DFP89_10844</name>
</gene>
<dbReference type="Proteomes" id="UP000253345">
    <property type="component" value="Unassembled WGS sequence"/>
</dbReference>
<evidence type="ECO:0000256" key="1">
    <source>
        <dbReference type="SAM" id="MobiDB-lite"/>
    </source>
</evidence>
<evidence type="ECO:0000313" key="3">
    <source>
        <dbReference type="Proteomes" id="UP000253345"/>
    </source>
</evidence>
<sequence length="192" mass="21351">MSFTCFHLAVFPATSTGWSGRGASFPYDANALPKIARFARQRKRFLPRICLHPGAARSVAAASETADPRRYDRPGFASGQRWPRGRDGLEGIAPRLRQPNLLQRQGEQISGAAGQSGVTVQTCSRWRKGSGRAGQGPAVRPRAGPRRRPEDRPGRSRPCPARFRPARRRRFDAGCHRPWKAQARSRFPGPSW</sequence>
<evidence type="ECO:0000313" key="2">
    <source>
        <dbReference type="EMBL" id="RCW84100.1"/>
    </source>
</evidence>
<dbReference type="AlphaFoldDB" id="A0A368YV60"/>
<reference evidence="2 3" key="1">
    <citation type="submission" date="2018-07" db="EMBL/GenBank/DDBJ databases">
        <title>Genomic Encyclopedia of Type Strains, Phase III (KMG-III): the genomes of soil and plant-associated and newly described type strains.</title>
        <authorList>
            <person name="Whitman W."/>
        </authorList>
    </citation>
    <scope>NUCLEOTIDE SEQUENCE [LARGE SCALE GENOMIC DNA]</scope>
    <source>
        <strain evidence="2 3">CECT 8525</strain>
    </source>
</reference>
<protein>
    <submittedName>
        <fullName evidence="2">Uncharacterized protein</fullName>
    </submittedName>
</protein>
<name>A0A368YV60_9RHOB</name>
<feature type="region of interest" description="Disordered" evidence="1">
    <location>
        <begin position="126"/>
        <end position="192"/>
    </location>
</feature>
<keyword evidence="3" id="KW-1185">Reference proteome</keyword>
<feature type="region of interest" description="Disordered" evidence="1">
    <location>
        <begin position="61"/>
        <end position="91"/>
    </location>
</feature>
<proteinExistence type="predicted"/>